<dbReference type="Proteomes" id="UP001458880">
    <property type="component" value="Unassembled WGS sequence"/>
</dbReference>
<evidence type="ECO:0000256" key="1">
    <source>
        <dbReference type="SAM" id="MobiDB-lite"/>
    </source>
</evidence>
<feature type="region of interest" description="Disordered" evidence="1">
    <location>
        <begin position="64"/>
        <end position="93"/>
    </location>
</feature>
<sequence>MVENHLHAPLAKVDYDDADKVTTLQAPIIYLQVCISTTFLNPQARAAVSALTGRHTYTQNFWRTVSTGRAAHPPPDSKAPDSRAPAPRQQGTR</sequence>
<proteinExistence type="predicted"/>
<organism evidence="2 3">
    <name type="scientific">Popillia japonica</name>
    <name type="common">Japanese beetle</name>
    <dbReference type="NCBI Taxonomy" id="7064"/>
    <lineage>
        <taxon>Eukaryota</taxon>
        <taxon>Metazoa</taxon>
        <taxon>Ecdysozoa</taxon>
        <taxon>Arthropoda</taxon>
        <taxon>Hexapoda</taxon>
        <taxon>Insecta</taxon>
        <taxon>Pterygota</taxon>
        <taxon>Neoptera</taxon>
        <taxon>Endopterygota</taxon>
        <taxon>Coleoptera</taxon>
        <taxon>Polyphaga</taxon>
        <taxon>Scarabaeiformia</taxon>
        <taxon>Scarabaeidae</taxon>
        <taxon>Rutelinae</taxon>
        <taxon>Popillia</taxon>
    </lineage>
</organism>
<evidence type="ECO:0000313" key="3">
    <source>
        <dbReference type="Proteomes" id="UP001458880"/>
    </source>
</evidence>
<dbReference type="AlphaFoldDB" id="A0AAW1LFA7"/>
<evidence type="ECO:0000313" key="2">
    <source>
        <dbReference type="EMBL" id="KAK9732030.1"/>
    </source>
</evidence>
<gene>
    <name evidence="2" type="ORF">QE152_g13188</name>
</gene>
<dbReference type="EMBL" id="JASPKY010000123">
    <property type="protein sequence ID" value="KAK9732030.1"/>
    <property type="molecule type" value="Genomic_DNA"/>
</dbReference>
<protein>
    <submittedName>
        <fullName evidence="2">Uncharacterized protein</fullName>
    </submittedName>
</protein>
<comment type="caution">
    <text evidence="2">The sequence shown here is derived from an EMBL/GenBank/DDBJ whole genome shotgun (WGS) entry which is preliminary data.</text>
</comment>
<reference evidence="2 3" key="1">
    <citation type="journal article" date="2024" name="BMC Genomics">
        <title>De novo assembly and annotation of Popillia japonica's genome with initial clues to its potential as an invasive pest.</title>
        <authorList>
            <person name="Cucini C."/>
            <person name="Boschi S."/>
            <person name="Funari R."/>
            <person name="Cardaioli E."/>
            <person name="Iannotti N."/>
            <person name="Marturano G."/>
            <person name="Paoli F."/>
            <person name="Bruttini M."/>
            <person name="Carapelli A."/>
            <person name="Frati F."/>
            <person name="Nardi F."/>
        </authorList>
    </citation>
    <scope>NUCLEOTIDE SEQUENCE [LARGE SCALE GENOMIC DNA]</scope>
    <source>
        <strain evidence="2">DMR45628</strain>
    </source>
</reference>
<keyword evidence="3" id="KW-1185">Reference proteome</keyword>
<accession>A0AAW1LFA7</accession>
<name>A0AAW1LFA7_POPJA</name>